<keyword evidence="1" id="KW-0732">Signal</keyword>
<feature type="signal peptide" evidence="1">
    <location>
        <begin position="1"/>
        <end position="19"/>
    </location>
</feature>
<dbReference type="AlphaFoldDB" id="A0A4V5NPY8"/>
<dbReference type="Proteomes" id="UP000305471">
    <property type="component" value="Unassembled WGS sequence"/>
</dbReference>
<evidence type="ECO:0000256" key="1">
    <source>
        <dbReference type="SAM" id="SignalP"/>
    </source>
</evidence>
<dbReference type="OrthoDB" id="8581915at2"/>
<organism evidence="2 3">
    <name type="scientific">Alteromonas portus</name>
    <dbReference type="NCBI Taxonomy" id="2565549"/>
    <lineage>
        <taxon>Bacteria</taxon>
        <taxon>Pseudomonadati</taxon>
        <taxon>Pseudomonadota</taxon>
        <taxon>Gammaproteobacteria</taxon>
        <taxon>Alteromonadales</taxon>
        <taxon>Alteromonadaceae</taxon>
        <taxon>Alteromonas/Salinimonas group</taxon>
        <taxon>Alteromonas</taxon>
    </lineage>
</organism>
<feature type="chain" id="PRO_5020836245" evidence="1">
    <location>
        <begin position="20"/>
        <end position="234"/>
    </location>
</feature>
<dbReference type="InterPro" id="IPR029045">
    <property type="entry name" value="ClpP/crotonase-like_dom_sf"/>
</dbReference>
<evidence type="ECO:0000313" key="3">
    <source>
        <dbReference type="Proteomes" id="UP000305471"/>
    </source>
</evidence>
<evidence type="ECO:0000313" key="2">
    <source>
        <dbReference type="EMBL" id="TKB00686.1"/>
    </source>
</evidence>
<reference evidence="2 3" key="1">
    <citation type="submission" date="2019-04" db="EMBL/GenBank/DDBJ databases">
        <title>Alteromonas portus sp. nov., an alginate lyase-excreting marine bacterium.</title>
        <authorList>
            <person name="Huang H."/>
            <person name="Mo K."/>
            <person name="Bao S."/>
        </authorList>
    </citation>
    <scope>NUCLEOTIDE SEQUENCE [LARGE SCALE GENOMIC DNA]</scope>
    <source>
        <strain evidence="2 3">HB161718</strain>
    </source>
</reference>
<keyword evidence="3" id="KW-1185">Reference proteome</keyword>
<dbReference type="EMBL" id="SWCO01000014">
    <property type="protein sequence ID" value="TKB00686.1"/>
    <property type="molecule type" value="Genomic_DNA"/>
</dbReference>
<gene>
    <name evidence="2" type="ORF">E5672_19570</name>
</gene>
<dbReference type="PROSITE" id="PS51257">
    <property type="entry name" value="PROKAR_LIPOPROTEIN"/>
    <property type="match status" value="1"/>
</dbReference>
<protein>
    <submittedName>
        <fullName evidence="2">Uncharacterized protein</fullName>
    </submittedName>
</protein>
<comment type="caution">
    <text evidence="2">The sequence shown here is derived from an EMBL/GenBank/DDBJ whole genome shotgun (WGS) entry which is preliminary data.</text>
</comment>
<accession>A0A4V5NPY8</accession>
<sequence length="234" mass="26358">MFKLFWSFILIISLSCASAQGSETTVDLNENTVIYHGKLSPSANEKLLSILKNGKSKVEWLSITSEGGEINHGMDLGNIVHDYDLKLEVNDYCLSSCANYVFSAANHHRISNHAVIGFHGGTTGMEKEITSFIDALPEDERESTKQNLEKYMRSAVIRERNFFEKIGVDQQITTLGQSPEYKDFVEKEDFIGWYYSLEGLATLGVSNIDVVNPPWSYQHLSEKTKFFKVRVGGI</sequence>
<name>A0A4V5NPY8_9ALTE</name>
<dbReference type="Gene3D" id="3.90.226.10">
    <property type="entry name" value="2-enoyl-CoA Hydratase, Chain A, domain 1"/>
    <property type="match status" value="1"/>
</dbReference>
<dbReference type="SUPFAM" id="SSF52096">
    <property type="entry name" value="ClpP/crotonase"/>
    <property type="match status" value="1"/>
</dbReference>
<proteinExistence type="predicted"/>
<dbReference type="RefSeq" id="WP_136783853.1">
    <property type="nucleotide sequence ID" value="NZ_SWCO01000014.1"/>
</dbReference>